<name>A0A0S4JL02_BODSA</name>
<dbReference type="InterPro" id="IPR032675">
    <property type="entry name" value="LRR_dom_sf"/>
</dbReference>
<dbReference type="SUPFAM" id="SSF52047">
    <property type="entry name" value="RNI-like"/>
    <property type="match status" value="2"/>
</dbReference>
<evidence type="ECO:0000313" key="4">
    <source>
        <dbReference type="Proteomes" id="UP000051952"/>
    </source>
</evidence>
<reference evidence="4" key="1">
    <citation type="submission" date="2015-09" db="EMBL/GenBank/DDBJ databases">
        <authorList>
            <consortium name="Pathogen Informatics"/>
        </authorList>
    </citation>
    <scope>NUCLEOTIDE SEQUENCE [LARGE SCALE GENOMIC DNA]</scope>
    <source>
        <strain evidence="4">Lake Konstanz</strain>
    </source>
</reference>
<dbReference type="Pfam" id="PF13516">
    <property type="entry name" value="LRR_6"/>
    <property type="match status" value="3"/>
</dbReference>
<dbReference type="PANTHER" id="PTHR24114:SF2">
    <property type="entry name" value="F-BOX DOMAIN-CONTAINING PROTEIN-RELATED"/>
    <property type="match status" value="1"/>
</dbReference>
<dbReference type="PANTHER" id="PTHR24114">
    <property type="entry name" value="LEUCINE RICH REPEAT FAMILY PROTEIN"/>
    <property type="match status" value="1"/>
</dbReference>
<dbReference type="EMBL" id="CYKH01001865">
    <property type="protein sequence ID" value="CUG90794.1"/>
    <property type="molecule type" value="Genomic_DNA"/>
</dbReference>
<dbReference type="OrthoDB" id="272549at2759"/>
<keyword evidence="1" id="KW-0175">Coiled coil</keyword>
<organism evidence="3 4">
    <name type="scientific">Bodo saltans</name>
    <name type="common">Flagellated protozoan</name>
    <dbReference type="NCBI Taxonomy" id="75058"/>
    <lineage>
        <taxon>Eukaryota</taxon>
        <taxon>Discoba</taxon>
        <taxon>Euglenozoa</taxon>
        <taxon>Kinetoplastea</taxon>
        <taxon>Metakinetoplastina</taxon>
        <taxon>Eubodonida</taxon>
        <taxon>Bodonidae</taxon>
        <taxon>Bodo</taxon>
    </lineage>
</organism>
<feature type="region of interest" description="Disordered" evidence="2">
    <location>
        <begin position="656"/>
        <end position="685"/>
    </location>
</feature>
<evidence type="ECO:0000313" key="3">
    <source>
        <dbReference type="EMBL" id="CUG90794.1"/>
    </source>
</evidence>
<evidence type="ECO:0000256" key="1">
    <source>
        <dbReference type="SAM" id="Coils"/>
    </source>
</evidence>
<feature type="compositionally biased region" description="Low complexity" evidence="2">
    <location>
        <begin position="667"/>
        <end position="683"/>
    </location>
</feature>
<gene>
    <name evidence="3" type="ORF">BSAL_28830</name>
</gene>
<evidence type="ECO:0000256" key="2">
    <source>
        <dbReference type="SAM" id="MobiDB-lite"/>
    </source>
</evidence>
<dbReference type="AlphaFoldDB" id="A0A0S4JL02"/>
<dbReference type="Proteomes" id="UP000051952">
    <property type="component" value="Unassembled WGS sequence"/>
</dbReference>
<feature type="coiled-coil region" evidence="1">
    <location>
        <begin position="582"/>
        <end position="634"/>
    </location>
</feature>
<feature type="region of interest" description="Disordered" evidence="2">
    <location>
        <begin position="1"/>
        <end position="28"/>
    </location>
</feature>
<dbReference type="InterPro" id="IPR052394">
    <property type="entry name" value="LRR-containing"/>
</dbReference>
<dbReference type="Gene3D" id="3.80.10.10">
    <property type="entry name" value="Ribonuclease Inhibitor"/>
    <property type="match status" value="3"/>
</dbReference>
<accession>A0A0S4JL02</accession>
<keyword evidence="4" id="KW-1185">Reference proteome</keyword>
<dbReference type="InterPro" id="IPR001611">
    <property type="entry name" value="Leu-rich_rpt"/>
</dbReference>
<proteinExistence type="predicted"/>
<dbReference type="SMART" id="SM00368">
    <property type="entry name" value="LRR_RI"/>
    <property type="match status" value="5"/>
</dbReference>
<sequence length="741" mass="80849">MTSVSRYTKAQKALEEENRVHRKSSPKRAKLRQPLFVASNFDNALARPLSPGLQYAAAIADFEELSERHIWDLPIESRSFLSQAQVDSIFRAKCEDQQCSFSFDRAQRFTQLMFERCQGEWCSLRQCGLGLQALRAVVDTFVDDRNITHLDLSGNTFGPEAGDHFARLLHQNKTIVVLRLQSINIGEGVCPMMNALKNNNHLTALDLSGIAGITRNTIWGTSAQSVAQMLLGNQVLSSINLAHCGLQRSASAITKACAQHIALTKLDLSGNKIKDDGCRAVGDLLSRGTCALLSLALEENQITCAGATILGDALKATDSAAASNLEQLHLGYNSIGSHGLSAIAAAVKDHPKLQLLSLTKNKLCNMGVDDDGYRIEDSSEGIAMLFTAVESSNSLAVIKMSSCGIAVLPSNVSYGKNRTNSLQRLEIAENPFQDAGGVILAEGISKNKSLTSLDCTQCGMSTAMTSLAQALAGHKNLLHLRINQGCWDVHGSGMVDALKQNSSVLSVDLGKDAMDSLRGALSRNKQMRVQRATPQLEEKQKELASEEKLLQETQEFIVDEIKSREKAVDLLKVTRERQKVYGQQMKDEIDALKAQNEAGQQEVERLQTQMNNAEEDFNNKNRELENERHRTIKKTETAATQKADFIAQLSKHAKQYPHLFPDGPPGGHSSPTTNTTGGNPNSGEALLNKTEVEYRMAVSATKEVRENCEMLQSTLADILQQIAALTGPPAPATATSPQKKK</sequence>
<protein>
    <submittedName>
        <fullName evidence="3">Ribonuclease inhibitor-like protein, putative</fullName>
    </submittedName>
</protein>
<dbReference type="VEuPathDB" id="TriTrypDB:BSAL_28830"/>